<dbReference type="InterPro" id="IPR027417">
    <property type="entry name" value="P-loop_NTPase"/>
</dbReference>
<evidence type="ECO:0000256" key="3">
    <source>
        <dbReference type="SAM" id="MobiDB-lite"/>
    </source>
</evidence>
<dbReference type="InterPro" id="IPR058922">
    <property type="entry name" value="WHD_DRP"/>
</dbReference>
<keyword evidence="2" id="KW-0611">Plant defense</keyword>
<dbReference type="InterPro" id="IPR035897">
    <property type="entry name" value="Toll_tir_struct_dom_sf"/>
</dbReference>
<dbReference type="PANTHER" id="PTHR11017">
    <property type="entry name" value="LEUCINE-RICH REPEAT-CONTAINING PROTEIN"/>
    <property type="match status" value="1"/>
</dbReference>
<keyword evidence="4" id="KW-0812">Transmembrane</keyword>
<evidence type="ECO:0000259" key="5">
    <source>
        <dbReference type="PROSITE" id="PS50104"/>
    </source>
</evidence>
<dbReference type="Gene3D" id="1.10.8.430">
    <property type="entry name" value="Helical domain of apoptotic protease-activating factors"/>
    <property type="match status" value="1"/>
</dbReference>
<dbReference type="STRING" id="3818.A0A444WNJ5"/>
<dbReference type="Pfam" id="PF23559">
    <property type="entry name" value="WHD_DRP"/>
    <property type="match status" value="1"/>
</dbReference>
<dbReference type="Proteomes" id="UP000289738">
    <property type="component" value="Unassembled WGS sequence"/>
</dbReference>
<dbReference type="PROSITE" id="PS50104">
    <property type="entry name" value="TIR"/>
    <property type="match status" value="1"/>
</dbReference>
<dbReference type="GO" id="GO:0006952">
    <property type="term" value="P:defense response"/>
    <property type="evidence" value="ECO:0007669"/>
    <property type="project" value="UniProtKB-KW"/>
</dbReference>
<dbReference type="InterPro" id="IPR044974">
    <property type="entry name" value="Disease_R_plants"/>
</dbReference>
<proteinExistence type="predicted"/>
<evidence type="ECO:0000256" key="4">
    <source>
        <dbReference type="SAM" id="Phobius"/>
    </source>
</evidence>
<protein>
    <recommendedName>
        <fullName evidence="5">TIR domain-containing protein</fullName>
    </recommendedName>
</protein>
<organism evidence="6 7">
    <name type="scientific">Arachis hypogaea</name>
    <name type="common">Peanut</name>
    <dbReference type="NCBI Taxonomy" id="3818"/>
    <lineage>
        <taxon>Eukaryota</taxon>
        <taxon>Viridiplantae</taxon>
        <taxon>Streptophyta</taxon>
        <taxon>Embryophyta</taxon>
        <taxon>Tracheophyta</taxon>
        <taxon>Spermatophyta</taxon>
        <taxon>Magnoliopsida</taxon>
        <taxon>eudicotyledons</taxon>
        <taxon>Gunneridae</taxon>
        <taxon>Pentapetalae</taxon>
        <taxon>rosids</taxon>
        <taxon>fabids</taxon>
        <taxon>Fabales</taxon>
        <taxon>Fabaceae</taxon>
        <taxon>Papilionoideae</taxon>
        <taxon>50 kb inversion clade</taxon>
        <taxon>dalbergioids sensu lato</taxon>
        <taxon>Dalbergieae</taxon>
        <taxon>Pterocarpus clade</taxon>
        <taxon>Arachis</taxon>
    </lineage>
</organism>
<reference evidence="6 7" key="1">
    <citation type="submission" date="2019-01" db="EMBL/GenBank/DDBJ databases">
        <title>Sequencing of cultivated peanut Arachis hypogaea provides insights into genome evolution and oil improvement.</title>
        <authorList>
            <person name="Chen X."/>
        </authorList>
    </citation>
    <scope>NUCLEOTIDE SEQUENCE [LARGE SCALE GENOMIC DNA]</scope>
    <source>
        <strain evidence="7">cv. Fuhuasheng</strain>
        <tissue evidence="6">Leaves</tissue>
    </source>
</reference>
<sequence length="1124" mass="128179">MASSSSDQGPTPLSYFKYDVFLNFRGFTRFDFTDVLYHALIKARIETFRDSEKLRIGEKLEGALLEAIERSRMSVLVLCDKYPTSKWCLDELVKIKECWENGRPVLPIYFHVQRSDVQYEKNSYRTAMIDQEKGRYKHRVEAWRSALSAVGSIYGQNISRLTPWGTAIEKIVEEVTKRLPPLPLHIDRPLGCDSELKLVELLLEIGSHAPCLMLGIHGDGDEISKFVAELYNKIRPHFVIASFLSNISEKTNESGGGLEHLQETLLSEMGEVVKTKIGSTFKGSSEIKRRLGQKRVLLVLDDVDSIQQLNSLAGGTDWFGPGSRIIITTRYEDVLDDHVSNNGVEVKKYYFTQGSSSTTKEENIVGLEKDFEIVINQLKEANSPGNVVSIVGMGGLGKTTLARKIFDSNEVKKLFSCRAWATVSKDFRGKEVFRSLLNLTSKSKHKDSSSEEELKEKVRKYLNGKKYLVVLDDVWDTNNAWGALKGCFPKNNNGSMILLTTRDDRVANVSESKKPHHRLSFLDKKESWKLFCNEVFCSKKCPRDLEPIGRSIAQSCNGFPLAIKTIAGIVAKRERSEDAWEEIKNLLPYWSVAEDKEGKKMMEILKLSYDDLSEKMKPCFLYLGVFPEDIEIRVRDLIEVWIAERLIEPIQSGRSKVAAEPEDIGEQYLKELVDRNLVQVASRRSDGKGVKTCKIHDLIRELCISVSNSPDNGNNNARRLSFPRDIGSYACSVTCDQSCTYSLFIYGDVKGWSHHIPEDCRVNVLYFEGWIDDLSQLTNEKNVENLKELKSVKFLKIDIFYPNELSKLQSIQTLHITDDETPKDLNIGGLKQLRHFRRECEVCLLVDKDGVKNKMQNLQTLLYVHVDSRLGFLLHNGYFPNLRTLGLSVTEEGRHSAEKTFSSLHCLSNLQKLKLELPISESFPIPVDKIAFPSNLSKLTISYFDGLKSEDMNALGRIPGLKILKFNDVRCIEKILNCGTDRSFLQLQVFIMISVRVKCLTLEDGAMPCLRRAVFHGCPGLELKYLPQQMRSLGCNLHFTPHDDNDDDDDDADSDFDDDDDDDDDEDEDDDIFKMMTMMMIMMTMMLMMIDFSDILDVNVPVSSYSFIKFSIMFLYFFFFIFFN</sequence>
<dbReference type="Pfam" id="PF00931">
    <property type="entry name" value="NB-ARC"/>
    <property type="match status" value="2"/>
</dbReference>
<keyword evidence="7" id="KW-1185">Reference proteome</keyword>
<evidence type="ECO:0000256" key="1">
    <source>
        <dbReference type="ARBA" id="ARBA00022737"/>
    </source>
</evidence>
<dbReference type="PANTHER" id="PTHR11017:SF252">
    <property type="entry name" value="RESISTANCE PROTEIN (TIR-NBS-LRR CLASS), PUTATIVE-RELATED"/>
    <property type="match status" value="1"/>
</dbReference>
<dbReference type="Gene3D" id="3.40.50.300">
    <property type="entry name" value="P-loop containing nucleotide triphosphate hydrolases"/>
    <property type="match status" value="2"/>
</dbReference>
<evidence type="ECO:0000256" key="2">
    <source>
        <dbReference type="ARBA" id="ARBA00022821"/>
    </source>
</evidence>
<feature type="region of interest" description="Disordered" evidence="3">
    <location>
        <begin position="1044"/>
        <end position="1069"/>
    </location>
</feature>
<dbReference type="Gene3D" id="1.10.10.10">
    <property type="entry name" value="Winged helix-like DNA-binding domain superfamily/Winged helix DNA-binding domain"/>
    <property type="match status" value="1"/>
</dbReference>
<dbReference type="Gene3D" id="3.40.50.10140">
    <property type="entry name" value="Toll/interleukin-1 receptor homology (TIR) domain"/>
    <property type="match status" value="1"/>
</dbReference>
<dbReference type="InterPro" id="IPR032675">
    <property type="entry name" value="LRR_dom_sf"/>
</dbReference>
<dbReference type="FunFam" id="3.40.50.300:FF:001091">
    <property type="entry name" value="Probable disease resistance protein At1g61300"/>
    <property type="match status" value="1"/>
</dbReference>
<feature type="transmembrane region" description="Helical" evidence="4">
    <location>
        <begin position="1072"/>
        <end position="1090"/>
    </location>
</feature>
<dbReference type="SUPFAM" id="SSF52540">
    <property type="entry name" value="P-loop containing nucleoside triphosphate hydrolases"/>
    <property type="match status" value="2"/>
</dbReference>
<feature type="domain" description="TIR" evidence="5">
    <location>
        <begin position="16"/>
        <end position="179"/>
    </location>
</feature>
<dbReference type="AlphaFoldDB" id="A0A444WNJ5"/>
<dbReference type="FunFam" id="1.10.10.10:FF:000322">
    <property type="entry name" value="Probable disease resistance protein At1g63360"/>
    <property type="match status" value="1"/>
</dbReference>
<accession>A0A444WNJ5</accession>
<dbReference type="SUPFAM" id="SSF52200">
    <property type="entry name" value="Toll/Interleukin receptor TIR domain"/>
    <property type="match status" value="1"/>
</dbReference>
<dbReference type="Gene3D" id="3.80.10.10">
    <property type="entry name" value="Ribonuclease Inhibitor"/>
    <property type="match status" value="1"/>
</dbReference>
<feature type="transmembrane region" description="Helical" evidence="4">
    <location>
        <begin position="1102"/>
        <end position="1123"/>
    </location>
</feature>
<evidence type="ECO:0000313" key="7">
    <source>
        <dbReference type="Proteomes" id="UP000289738"/>
    </source>
</evidence>
<dbReference type="GO" id="GO:0007165">
    <property type="term" value="P:signal transduction"/>
    <property type="evidence" value="ECO:0007669"/>
    <property type="project" value="InterPro"/>
</dbReference>
<dbReference type="PRINTS" id="PR00364">
    <property type="entry name" value="DISEASERSIST"/>
</dbReference>
<dbReference type="SUPFAM" id="SSF52058">
    <property type="entry name" value="L domain-like"/>
    <property type="match status" value="1"/>
</dbReference>
<dbReference type="GO" id="GO:0043531">
    <property type="term" value="F:ADP binding"/>
    <property type="evidence" value="ECO:0007669"/>
    <property type="project" value="InterPro"/>
</dbReference>
<keyword evidence="4" id="KW-1133">Transmembrane helix</keyword>
<dbReference type="SMART" id="SM00255">
    <property type="entry name" value="TIR"/>
    <property type="match status" value="1"/>
</dbReference>
<name>A0A444WNJ5_ARAHY</name>
<keyword evidence="4" id="KW-0472">Membrane</keyword>
<dbReference type="InterPro" id="IPR002182">
    <property type="entry name" value="NB-ARC"/>
</dbReference>
<evidence type="ECO:0000313" key="6">
    <source>
        <dbReference type="EMBL" id="RYQ79075.1"/>
    </source>
</evidence>
<dbReference type="InterPro" id="IPR000157">
    <property type="entry name" value="TIR_dom"/>
</dbReference>
<dbReference type="InterPro" id="IPR036388">
    <property type="entry name" value="WH-like_DNA-bd_sf"/>
</dbReference>
<dbReference type="Pfam" id="PF01582">
    <property type="entry name" value="TIR"/>
    <property type="match status" value="1"/>
</dbReference>
<dbReference type="EMBL" id="SDMP01000028">
    <property type="protein sequence ID" value="RYQ79075.1"/>
    <property type="molecule type" value="Genomic_DNA"/>
</dbReference>
<comment type="caution">
    <text evidence="6">The sequence shown here is derived from an EMBL/GenBank/DDBJ whole genome shotgun (WGS) entry which is preliminary data.</text>
</comment>
<gene>
    <name evidence="6" type="ORF">Ahy_Scaffold8g108561</name>
</gene>
<keyword evidence="1" id="KW-0677">Repeat</keyword>
<dbReference type="InterPro" id="IPR042197">
    <property type="entry name" value="Apaf_helical"/>
</dbReference>